<dbReference type="STRING" id="213810.RUM_17550"/>
<accession>D4LDX4</accession>
<gene>
    <name evidence="1" type="ordered locus">RUM_17550</name>
</gene>
<dbReference type="AlphaFoldDB" id="D4LDX4"/>
<sequence>MGSCSSGGKSGATGAVHTDPKMENFISKYRVRIIGDKLGADNYITKHPEDAEYLRSHKQEIIDYIKNKEIAEKKRIEARKAKIQSIKGLKEIEAAESAWYRYNEQSSQFIYKGGYGKAPEKPTVTINEMYKKYPRAAAYREAEKWESSSNYTKSAFGREAKEQIINGKSYKAAIAKMKKDWKEYTEKHMWD</sequence>
<dbReference type="Proteomes" id="UP000007054">
    <property type="component" value="Chromosome"/>
</dbReference>
<dbReference type="PATRIC" id="fig|213810.4.peg.1627"/>
<reference evidence="1" key="1">
    <citation type="submission" date="2010-03" db="EMBL/GenBank/DDBJ databases">
        <title>The genome sequence of Ruminococcus sp. 18P13.</title>
        <authorList>
            <consortium name="metaHIT consortium -- http://www.metahit.eu/"/>
            <person name="Pajon A."/>
            <person name="Turner K."/>
            <person name="Parkhill J."/>
            <person name="Bernalier A."/>
        </authorList>
    </citation>
    <scope>NUCLEOTIDE SEQUENCE [LARGE SCALE GENOMIC DNA]</scope>
    <source>
        <strain evidence="1">Type strain: 18P13</strain>
    </source>
</reference>
<dbReference type="EMBL" id="FP929052">
    <property type="protein sequence ID" value="CBL17819.1"/>
    <property type="molecule type" value="Genomic_DNA"/>
</dbReference>
<evidence type="ECO:0000313" key="2">
    <source>
        <dbReference type="Proteomes" id="UP000007054"/>
    </source>
</evidence>
<evidence type="ECO:0000313" key="1">
    <source>
        <dbReference type="EMBL" id="CBL17819.1"/>
    </source>
</evidence>
<proteinExistence type="predicted"/>
<protein>
    <submittedName>
        <fullName evidence="1">Uncharacterized protein</fullName>
    </submittedName>
</protein>
<organism evidence="1 2">
    <name type="scientific">Ruminococcus champanellensis (strain DSM 18848 / JCM 17042 / KCTC 15320 / 18P13)</name>
    <dbReference type="NCBI Taxonomy" id="213810"/>
    <lineage>
        <taxon>Bacteria</taxon>
        <taxon>Bacillati</taxon>
        <taxon>Bacillota</taxon>
        <taxon>Clostridia</taxon>
        <taxon>Eubacteriales</taxon>
        <taxon>Oscillospiraceae</taxon>
        <taxon>Ruminococcus</taxon>
    </lineage>
</organism>
<dbReference type="GeneID" id="83156445"/>
<dbReference type="HOGENOM" id="CLU_1420518_0_0_9"/>
<dbReference type="BioCyc" id="RCHA213810:RUM_RS08525-MONOMER"/>
<dbReference type="RefSeq" id="WP_015558725.1">
    <property type="nucleotide sequence ID" value="NC_021039.1"/>
</dbReference>
<reference evidence="1" key="2">
    <citation type="submission" date="2010-03" db="EMBL/GenBank/DDBJ databases">
        <authorList>
            <person name="Pajon A."/>
        </authorList>
    </citation>
    <scope>NUCLEOTIDE SEQUENCE</scope>
    <source>
        <strain evidence="1">Type strain: 18P13</strain>
    </source>
</reference>
<name>D4LDX4_RUMC1</name>
<dbReference type="KEGG" id="rch:RUM_17550"/>
<keyword evidence="2" id="KW-1185">Reference proteome</keyword>